<dbReference type="InterPro" id="IPR021533">
    <property type="entry name" value="PepSY-like"/>
</dbReference>
<dbReference type="SUPFAM" id="SSF160574">
    <property type="entry name" value="BT0923-like"/>
    <property type="match status" value="1"/>
</dbReference>
<name>A0ABY5V123_9BACT</name>
<evidence type="ECO:0000259" key="2">
    <source>
        <dbReference type="Pfam" id="PF11396"/>
    </source>
</evidence>
<dbReference type="GeneID" id="82892301"/>
<keyword evidence="4" id="KW-1185">Reference proteome</keyword>
<protein>
    <submittedName>
        <fullName evidence="3">PepSY-like domain-containing protein</fullName>
    </submittedName>
</protein>
<feature type="domain" description="Putative beta-lactamase-inhibitor-like PepSY-like" evidence="2">
    <location>
        <begin position="62"/>
        <end position="143"/>
    </location>
</feature>
<gene>
    <name evidence="3" type="ORF">NQ491_11165</name>
</gene>
<reference evidence="3" key="1">
    <citation type="journal article" date="2022" name="Cell">
        <title>Design, construction, and in vivo augmentation of a complex gut microbiome.</title>
        <authorList>
            <person name="Cheng A.G."/>
            <person name="Ho P.Y."/>
            <person name="Aranda-Diaz A."/>
            <person name="Jain S."/>
            <person name="Yu F.B."/>
            <person name="Meng X."/>
            <person name="Wang M."/>
            <person name="Iakiviak M."/>
            <person name="Nagashima K."/>
            <person name="Zhao A."/>
            <person name="Murugkar P."/>
            <person name="Patil A."/>
            <person name="Atabakhsh K."/>
            <person name="Weakley A."/>
            <person name="Yan J."/>
            <person name="Brumbaugh A.R."/>
            <person name="Higginbottom S."/>
            <person name="Dimas A."/>
            <person name="Shiver A.L."/>
            <person name="Deutschbauer A."/>
            <person name="Neff N."/>
            <person name="Sonnenburg J.L."/>
            <person name="Huang K.C."/>
            <person name="Fischbach M.A."/>
        </authorList>
    </citation>
    <scope>NUCLEOTIDE SEQUENCE</scope>
    <source>
        <strain evidence="3">AP11</strain>
    </source>
</reference>
<evidence type="ECO:0000313" key="4">
    <source>
        <dbReference type="Proteomes" id="UP001059295"/>
    </source>
</evidence>
<evidence type="ECO:0000256" key="1">
    <source>
        <dbReference type="SAM" id="SignalP"/>
    </source>
</evidence>
<accession>A0ABY5V123</accession>
<keyword evidence="1" id="KW-0732">Signal</keyword>
<sequence>MKKLLFILLSMMSVSAALRAGNEIRTTDPQKLPATAREFIATHFPDTRIALIKIDREGGRTDSYDVLLENGCDLEFDRRGQWTEIDAERTTVPQSIIPLRIADYLKRNYPDRPVVKIDRDRRGYGVELSDGTDLEFNVRGDFLRIDY</sequence>
<dbReference type="RefSeq" id="WP_019245451.1">
    <property type="nucleotide sequence ID" value="NZ_CAPH01000007.1"/>
</dbReference>
<proteinExistence type="predicted"/>
<organism evidence="3 4">
    <name type="scientific">Alistipes ihumii AP11</name>
    <dbReference type="NCBI Taxonomy" id="1211813"/>
    <lineage>
        <taxon>Bacteria</taxon>
        <taxon>Pseudomonadati</taxon>
        <taxon>Bacteroidota</taxon>
        <taxon>Bacteroidia</taxon>
        <taxon>Bacteroidales</taxon>
        <taxon>Rikenellaceae</taxon>
        <taxon>Alistipes</taxon>
    </lineage>
</organism>
<feature type="signal peptide" evidence="1">
    <location>
        <begin position="1"/>
        <end position="19"/>
    </location>
</feature>
<dbReference type="Gene3D" id="3.40.1420.30">
    <property type="match status" value="1"/>
</dbReference>
<dbReference type="Proteomes" id="UP001059295">
    <property type="component" value="Chromosome"/>
</dbReference>
<dbReference type="Pfam" id="PF11396">
    <property type="entry name" value="PepSY_like"/>
    <property type="match status" value="1"/>
</dbReference>
<feature type="chain" id="PRO_5045897120" evidence="1">
    <location>
        <begin position="20"/>
        <end position="147"/>
    </location>
</feature>
<dbReference type="EMBL" id="CP102294">
    <property type="protein sequence ID" value="UWN57181.1"/>
    <property type="molecule type" value="Genomic_DNA"/>
</dbReference>
<evidence type="ECO:0000313" key="3">
    <source>
        <dbReference type="EMBL" id="UWN57181.1"/>
    </source>
</evidence>